<organism evidence="2 3">
    <name type="scientific">Pedobacter nyackensis</name>
    <dbReference type="NCBI Taxonomy" id="475255"/>
    <lineage>
        <taxon>Bacteria</taxon>
        <taxon>Pseudomonadati</taxon>
        <taxon>Bacteroidota</taxon>
        <taxon>Sphingobacteriia</taxon>
        <taxon>Sphingobacteriales</taxon>
        <taxon>Sphingobacteriaceae</taxon>
        <taxon>Pedobacter</taxon>
    </lineage>
</organism>
<protein>
    <submittedName>
        <fullName evidence="2">Transcription elongation factor, GreA/GreB family</fullName>
    </submittedName>
</protein>
<dbReference type="GO" id="GO:0003746">
    <property type="term" value="F:translation elongation factor activity"/>
    <property type="evidence" value="ECO:0007669"/>
    <property type="project" value="UniProtKB-KW"/>
</dbReference>
<feature type="region of interest" description="Disordered" evidence="1">
    <location>
        <begin position="31"/>
        <end position="57"/>
    </location>
</feature>
<dbReference type="InterPro" id="IPR036953">
    <property type="entry name" value="GreA/GreB_C_sf"/>
</dbReference>
<keyword evidence="3" id="KW-1185">Reference proteome</keyword>
<dbReference type="GO" id="GO:0003677">
    <property type="term" value="F:DNA binding"/>
    <property type="evidence" value="ECO:0007669"/>
    <property type="project" value="InterPro"/>
</dbReference>
<dbReference type="Gene3D" id="3.10.50.30">
    <property type="entry name" value="Transcription elongation factor, GreA/GreB, C-terminal domain"/>
    <property type="match status" value="1"/>
</dbReference>
<dbReference type="EMBL" id="FWYB01000001">
    <property type="protein sequence ID" value="SMC59675.1"/>
    <property type="molecule type" value="Genomic_DNA"/>
</dbReference>
<sequence>MGRVVSMNKENLYQLCLNFIEQRIQTAETALKQAREASNDDTKSSAGDKYETSREMMQQDIDRNKRLLMDAQENFKVLEALENIPSADVARAGSLVYTNEGTFYISISAGQLNTDEGVVFAISAASPIGKLLLGKRKGDSFTFNGKNYLIKEVA</sequence>
<gene>
    <name evidence="2" type="ORF">SAMN04488101_101579</name>
</gene>
<keyword evidence="2" id="KW-0648">Protein biosynthesis</keyword>
<name>A0A1W2AG43_9SPHI</name>
<dbReference type="GO" id="GO:0032784">
    <property type="term" value="P:regulation of DNA-templated transcription elongation"/>
    <property type="evidence" value="ECO:0007669"/>
    <property type="project" value="InterPro"/>
</dbReference>
<accession>A0A1W2AG43</accession>
<evidence type="ECO:0000256" key="1">
    <source>
        <dbReference type="SAM" id="MobiDB-lite"/>
    </source>
</evidence>
<reference evidence="2 3" key="1">
    <citation type="submission" date="2017-04" db="EMBL/GenBank/DDBJ databases">
        <authorList>
            <person name="Afonso C.L."/>
            <person name="Miller P.J."/>
            <person name="Scott M.A."/>
            <person name="Spackman E."/>
            <person name="Goraichik I."/>
            <person name="Dimitrov K.M."/>
            <person name="Suarez D.L."/>
            <person name="Swayne D.E."/>
        </authorList>
    </citation>
    <scope>NUCLEOTIDE SEQUENCE [LARGE SCALE GENOMIC DNA]</scope>
    <source>
        <strain evidence="2 3">DSM 19625</strain>
    </source>
</reference>
<evidence type="ECO:0000313" key="3">
    <source>
        <dbReference type="Proteomes" id="UP000192678"/>
    </source>
</evidence>
<keyword evidence="2" id="KW-0251">Elongation factor</keyword>
<proteinExistence type="predicted"/>
<dbReference type="STRING" id="475255.SAMN04488101_101579"/>
<dbReference type="Proteomes" id="UP000192678">
    <property type="component" value="Unassembled WGS sequence"/>
</dbReference>
<dbReference type="AlphaFoldDB" id="A0A1W2AG43"/>
<feature type="compositionally biased region" description="Basic and acidic residues" evidence="1">
    <location>
        <begin position="33"/>
        <end position="54"/>
    </location>
</feature>
<evidence type="ECO:0000313" key="2">
    <source>
        <dbReference type="EMBL" id="SMC59675.1"/>
    </source>
</evidence>